<evidence type="ECO:0000313" key="2">
    <source>
        <dbReference type="EMBL" id="CAL8128263.1"/>
    </source>
</evidence>
<feature type="transmembrane region" description="Helical" evidence="1">
    <location>
        <begin position="315"/>
        <end position="338"/>
    </location>
</feature>
<feature type="transmembrane region" description="Helical" evidence="1">
    <location>
        <begin position="71"/>
        <end position="91"/>
    </location>
</feature>
<gene>
    <name evidence="2" type="ORF">ODALV1_LOCUS22154</name>
</gene>
<feature type="transmembrane region" description="Helical" evidence="1">
    <location>
        <begin position="276"/>
        <end position="300"/>
    </location>
</feature>
<accession>A0ABP1RHB1</accession>
<proteinExistence type="predicted"/>
<dbReference type="Proteomes" id="UP001642540">
    <property type="component" value="Unassembled WGS sequence"/>
</dbReference>
<feature type="transmembrane region" description="Helical" evidence="1">
    <location>
        <begin position="48"/>
        <end position="65"/>
    </location>
</feature>
<keyword evidence="3" id="KW-1185">Reference proteome</keyword>
<comment type="caution">
    <text evidence="2">The sequence shown here is derived from an EMBL/GenBank/DDBJ whole genome shotgun (WGS) entry which is preliminary data.</text>
</comment>
<evidence type="ECO:0000256" key="1">
    <source>
        <dbReference type="SAM" id="Phobius"/>
    </source>
</evidence>
<evidence type="ECO:0008006" key="4">
    <source>
        <dbReference type="Google" id="ProtNLM"/>
    </source>
</evidence>
<name>A0ABP1RHB1_9HEXA</name>
<keyword evidence="1" id="KW-0812">Transmembrane</keyword>
<reference evidence="2 3" key="1">
    <citation type="submission" date="2024-08" db="EMBL/GenBank/DDBJ databases">
        <authorList>
            <person name="Cucini C."/>
            <person name="Frati F."/>
        </authorList>
    </citation>
    <scope>NUCLEOTIDE SEQUENCE [LARGE SCALE GENOMIC DNA]</scope>
</reference>
<dbReference type="EMBL" id="CAXLJM020000075">
    <property type="protein sequence ID" value="CAL8128263.1"/>
    <property type="molecule type" value="Genomic_DNA"/>
</dbReference>
<organism evidence="2 3">
    <name type="scientific">Orchesella dallaii</name>
    <dbReference type="NCBI Taxonomy" id="48710"/>
    <lineage>
        <taxon>Eukaryota</taxon>
        <taxon>Metazoa</taxon>
        <taxon>Ecdysozoa</taxon>
        <taxon>Arthropoda</taxon>
        <taxon>Hexapoda</taxon>
        <taxon>Collembola</taxon>
        <taxon>Entomobryomorpha</taxon>
        <taxon>Entomobryoidea</taxon>
        <taxon>Orchesellidae</taxon>
        <taxon>Orchesellinae</taxon>
        <taxon>Orchesella</taxon>
    </lineage>
</organism>
<feature type="transmembrane region" description="Helical" evidence="1">
    <location>
        <begin position="206"/>
        <end position="226"/>
    </location>
</feature>
<protein>
    <recommendedName>
        <fullName evidence="4">Gustatory receptor</fullName>
    </recommendedName>
</protein>
<keyword evidence="1" id="KW-1133">Transmembrane helix</keyword>
<keyword evidence="1" id="KW-0472">Membrane</keyword>
<sequence>MALVGLLLKDFVSNLRIVDTFGSLRYKWNESKCRLELKSSTKIQICNWRLYVAFLNLGISLYQIILTWKVASLMVIIHSAMLVTDYFVNFCSHYLHAAESKEFVKLFNSFIEFEERRYKKSGRPQNSTKTRMNGILFTKYLMQMMAVTGILMPILANLDIIRNPCWPSYVGYWLSDRCQGKLGSTLDVAWTMKESGITVAIALFSYFNWSFMLCCYSFQILASLILQGYCMKTYISKFGSAMRKTKTVTSTTRNKVMEFRELQIFAIHYRLINSSYFLGFHTFCLIIVGVICLYNTIIWAQNPDASSVQLGLNVLYLWCSFVTIFITVFIYGILADVYKISKQVEKAMNCNEKLKTDKWLTRFLKTCPPIRVFIGGSNFLDELTPLTLEDFVISQTVSLLLMN</sequence>
<evidence type="ECO:0000313" key="3">
    <source>
        <dbReference type="Proteomes" id="UP001642540"/>
    </source>
</evidence>
<feature type="transmembrane region" description="Helical" evidence="1">
    <location>
        <begin position="140"/>
        <end position="158"/>
    </location>
</feature>